<organism evidence="1">
    <name type="scientific">Brassica cretica</name>
    <name type="common">Mustard</name>
    <dbReference type="NCBI Taxonomy" id="69181"/>
    <lineage>
        <taxon>Eukaryota</taxon>
        <taxon>Viridiplantae</taxon>
        <taxon>Streptophyta</taxon>
        <taxon>Embryophyta</taxon>
        <taxon>Tracheophyta</taxon>
        <taxon>Spermatophyta</taxon>
        <taxon>Magnoliopsida</taxon>
        <taxon>eudicotyledons</taxon>
        <taxon>Gunneridae</taxon>
        <taxon>Pentapetalae</taxon>
        <taxon>rosids</taxon>
        <taxon>malvids</taxon>
        <taxon>Brassicales</taxon>
        <taxon>Brassicaceae</taxon>
        <taxon>Brassiceae</taxon>
        <taxon>Brassica</taxon>
    </lineage>
</organism>
<dbReference type="EMBL" id="QGKY02000246">
    <property type="protein sequence ID" value="KAF2584085.1"/>
    <property type="molecule type" value="Genomic_DNA"/>
</dbReference>
<gene>
    <name evidence="1" type="ORF">F2Q70_00034224</name>
</gene>
<proteinExistence type="predicted"/>
<accession>A0A8S9JPL8</accession>
<protein>
    <submittedName>
        <fullName evidence="1">Uncharacterized protein</fullName>
    </submittedName>
</protein>
<dbReference type="AlphaFoldDB" id="A0A8S9JPL8"/>
<reference evidence="1" key="1">
    <citation type="submission" date="2019-12" db="EMBL/GenBank/DDBJ databases">
        <title>Genome sequencing and annotation of Brassica cretica.</title>
        <authorList>
            <person name="Studholme D.J."/>
            <person name="Sarris P.F."/>
        </authorList>
    </citation>
    <scope>NUCLEOTIDE SEQUENCE</scope>
    <source>
        <strain evidence="1">PFS-102/07</strain>
        <tissue evidence="1">Leaf</tissue>
    </source>
</reference>
<comment type="caution">
    <text evidence="1">The sequence shown here is derived from an EMBL/GenBank/DDBJ whole genome shotgun (WGS) entry which is preliminary data.</text>
</comment>
<name>A0A8S9JPL8_BRACR</name>
<evidence type="ECO:0000313" key="1">
    <source>
        <dbReference type="EMBL" id="KAF2584085.1"/>
    </source>
</evidence>
<sequence length="87" mass="9686">MRKQNHTAPTPLFEYVEADFPPLLAEAPVLVPPPAQNVAVQPVPAVPVQQQAQEDKAHQMTRRQKSIRLAHAKELFSGYEKGEYPAS</sequence>